<dbReference type="EMBL" id="KZ821631">
    <property type="protein sequence ID" value="PYH67015.1"/>
    <property type="molecule type" value="Genomic_DNA"/>
</dbReference>
<name>A0A319B3V4_ASPVC</name>
<dbReference type="GeneID" id="37216053"/>
<reference evidence="1" key="1">
    <citation type="submission" date="2016-12" db="EMBL/GenBank/DDBJ databases">
        <title>The genomes of Aspergillus section Nigri reveals drivers in fungal speciation.</title>
        <authorList>
            <consortium name="DOE Joint Genome Institute"/>
            <person name="Vesth T.C."/>
            <person name="Nybo J."/>
            <person name="Theobald S."/>
            <person name="Brandl J."/>
            <person name="Frisvad J.C."/>
            <person name="Nielsen K.F."/>
            <person name="Lyhne E.K."/>
            <person name="Kogle M.E."/>
            <person name="Kuo A."/>
            <person name="Riley R."/>
            <person name="Clum A."/>
            <person name="Nolan M."/>
            <person name="Lipzen A."/>
            <person name="Salamov A."/>
            <person name="Henrissat B."/>
            <person name="Wiebenga A."/>
            <person name="De Vries R.P."/>
            <person name="Grigoriev I.V."/>
            <person name="Mortensen U.H."/>
            <person name="Andersen M.R."/>
            <person name="Baker S.E."/>
        </authorList>
    </citation>
    <scope>NUCLEOTIDE SEQUENCE [LARGE SCALE GENOMIC DNA]</scope>
    <source>
        <strain evidence="1">CBS 113365</strain>
    </source>
</reference>
<dbReference type="AlphaFoldDB" id="A0A319B3V4"/>
<dbReference type="Proteomes" id="UP000248405">
    <property type="component" value="Unassembled WGS sequence"/>
</dbReference>
<dbReference type="RefSeq" id="XP_025560809.1">
    <property type="nucleotide sequence ID" value="XM_025711461.1"/>
</dbReference>
<keyword evidence="2" id="KW-1185">Reference proteome</keyword>
<protein>
    <submittedName>
        <fullName evidence="1">Uncharacterized protein</fullName>
    </submittedName>
</protein>
<evidence type="ECO:0000313" key="2">
    <source>
        <dbReference type="Proteomes" id="UP000248405"/>
    </source>
</evidence>
<sequence>MWSPGITLGAGEVFSHRGSFSSAYFDNKNDTRHTIPVCPIEFQRRHCLF</sequence>
<evidence type="ECO:0000313" key="1">
    <source>
        <dbReference type="EMBL" id="PYH67015.1"/>
    </source>
</evidence>
<gene>
    <name evidence="1" type="ORF">BO88DRAFT_466151</name>
</gene>
<accession>A0A319B3V4</accession>
<proteinExistence type="predicted"/>
<organism evidence="1 2">
    <name type="scientific">Aspergillus vadensis (strain CBS 113365 / IMI 142717 / IBT 24658)</name>
    <dbReference type="NCBI Taxonomy" id="1448311"/>
    <lineage>
        <taxon>Eukaryota</taxon>
        <taxon>Fungi</taxon>
        <taxon>Dikarya</taxon>
        <taxon>Ascomycota</taxon>
        <taxon>Pezizomycotina</taxon>
        <taxon>Eurotiomycetes</taxon>
        <taxon>Eurotiomycetidae</taxon>
        <taxon>Eurotiales</taxon>
        <taxon>Aspergillaceae</taxon>
        <taxon>Aspergillus</taxon>
        <taxon>Aspergillus subgen. Circumdati</taxon>
    </lineage>
</organism>